<feature type="region of interest" description="Disordered" evidence="1">
    <location>
        <begin position="1"/>
        <end position="74"/>
    </location>
</feature>
<name>A0A811MX27_9POAL</name>
<proteinExistence type="predicted"/>
<reference evidence="2" key="1">
    <citation type="submission" date="2020-10" db="EMBL/GenBank/DDBJ databases">
        <authorList>
            <person name="Han B."/>
            <person name="Lu T."/>
            <person name="Zhao Q."/>
            <person name="Huang X."/>
            <person name="Zhao Y."/>
        </authorList>
    </citation>
    <scope>NUCLEOTIDE SEQUENCE</scope>
</reference>
<dbReference type="AlphaFoldDB" id="A0A811MX27"/>
<keyword evidence="3" id="KW-1185">Reference proteome</keyword>
<evidence type="ECO:0000313" key="2">
    <source>
        <dbReference type="EMBL" id="CAD6217446.1"/>
    </source>
</evidence>
<gene>
    <name evidence="2" type="ORF">NCGR_LOCUS11432</name>
</gene>
<dbReference type="EMBL" id="CAJGYO010000003">
    <property type="protein sequence ID" value="CAD6217446.1"/>
    <property type="molecule type" value="Genomic_DNA"/>
</dbReference>
<feature type="compositionally biased region" description="Low complexity" evidence="1">
    <location>
        <begin position="1"/>
        <end position="26"/>
    </location>
</feature>
<evidence type="ECO:0008006" key="4">
    <source>
        <dbReference type="Google" id="ProtNLM"/>
    </source>
</evidence>
<dbReference type="PRINTS" id="PR00239">
    <property type="entry name" value="RHODOPSNTAIL"/>
</dbReference>
<feature type="compositionally biased region" description="Low complexity" evidence="1">
    <location>
        <begin position="41"/>
        <end position="54"/>
    </location>
</feature>
<accession>A0A811MX27</accession>
<feature type="compositionally biased region" description="Pro residues" evidence="1">
    <location>
        <begin position="27"/>
        <end position="40"/>
    </location>
</feature>
<evidence type="ECO:0000313" key="3">
    <source>
        <dbReference type="Proteomes" id="UP000604825"/>
    </source>
</evidence>
<evidence type="ECO:0000256" key="1">
    <source>
        <dbReference type="SAM" id="MobiDB-lite"/>
    </source>
</evidence>
<organism evidence="2 3">
    <name type="scientific">Miscanthus lutarioriparius</name>
    <dbReference type="NCBI Taxonomy" id="422564"/>
    <lineage>
        <taxon>Eukaryota</taxon>
        <taxon>Viridiplantae</taxon>
        <taxon>Streptophyta</taxon>
        <taxon>Embryophyta</taxon>
        <taxon>Tracheophyta</taxon>
        <taxon>Spermatophyta</taxon>
        <taxon>Magnoliopsida</taxon>
        <taxon>Liliopsida</taxon>
        <taxon>Poales</taxon>
        <taxon>Poaceae</taxon>
        <taxon>PACMAD clade</taxon>
        <taxon>Panicoideae</taxon>
        <taxon>Andropogonodae</taxon>
        <taxon>Andropogoneae</taxon>
        <taxon>Saccharinae</taxon>
        <taxon>Miscanthus</taxon>
    </lineage>
</organism>
<comment type="caution">
    <text evidence="2">The sequence shown here is derived from an EMBL/GenBank/DDBJ whole genome shotgun (WGS) entry which is preliminary data.</text>
</comment>
<sequence>MSYYGQQPPVGVPPQQGYPGKDGYPPAGYPPAGYPPPAQGYPPQGYPQQGYPPQYAQPPPQQQQSSGPSFMEGWEPPPLVGRGLAVATCRLPQARYPRPSDLKLAVRIASLGGCRFTCVLAVLATDGGGSHPTVGLLSCESPETSRFLRGNSQSKLLSLQQEPEHMPFFLPFTVKEYSCSIIVWQRWQLIRIGYLDATLVQQTLVLETVTLRSESSTDLGHVQTDRAVCALPHDDVMQRNAHLLLGVGVGQVKEPHLSSEICSQYDS</sequence>
<protein>
    <recommendedName>
        <fullName evidence="4">Rhodopsin</fullName>
    </recommendedName>
</protein>
<dbReference type="Proteomes" id="UP000604825">
    <property type="component" value="Unassembled WGS sequence"/>
</dbReference>